<dbReference type="AlphaFoldDB" id="A0A9P5Z374"/>
<organism evidence="2 3">
    <name type="scientific">Pholiota conissans</name>
    <dbReference type="NCBI Taxonomy" id="109636"/>
    <lineage>
        <taxon>Eukaryota</taxon>
        <taxon>Fungi</taxon>
        <taxon>Dikarya</taxon>
        <taxon>Basidiomycota</taxon>
        <taxon>Agaricomycotina</taxon>
        <taxon>Agaricomycetes</taxon>
        <taxon>Agaricomycetidae</taxon>
        <taxon>Agaricales</taxon>
        <taxon>Agaricineae</taxon>
        <taxon>Strophariaceae</taxon>
        <taxon>Pholiota</taxon>
    </lineage>
</organism>
<dbReference type="Pfam" id="PF11709">
    <property type="entry name" value="Mit_ribos_Mrp51"/>
    <property type="match status" value="1"/>
</dbReference>
<dbReference type="PANTHER" id="PTHR28058:SF1">
    <property type="entry name" value="SMALL RIBOSOMAL SUBUNIT PROTEIN BS1M"/>
    <property type="match status" value="1"/>
</dbReference>
<evidence type="ECO:0000313" key="3">
    <source>
        <dbReference type="Proteomes" id="UP000807469"/>
    </source>
</evidence>
<evidence type="ECO:0000256" key="1">
    <source>
        <dbReference type="SAM" id="MobiDB-lite"/>
    </source>
</evidence>
<dbReference type="InterPro" id="IPR016712">
    <property type="entry name" value="Rbsml_bS1m-like"/>
</dbReference>
<evidence type="ECO:0000313" key="2">
    <source>
        <dbReference type="EMBL" id="KAF9479279.1"/>
    </source>
</evidence>
<accession>A0A9P5Z374</accession>
<feature type="region of interest" description="Disordered" evidence="1">
    <location>
        <begin position="442"/>
        <end position="522"/>
    </location>
</feature>
<dbReference type="OrthoDB" id="2735536at2759"/>
<protein>
    <submittedName>
        <fullName evidence="2">Uncharacterized protein</fullName>
    </submittedName>
</protein>
<comment type="caution">
    <text evidence="2">The sequence shown here is derived from an EMBL/GenBank/DDBJ whole genome shotgun (WGS) entry which is preliminary data.</text>
</comment>
<proteinExistence type="predicted"/>
<gene>
    <name evidence="2" type="ORF">BDN70DRAFT_878951</name>
</gene>
<reference evidence="2" key="1">
    <citation type="submission" date="2020-11" db="EMBL/GenBank/DDBJ databases">
        <authorList>
            <consortium name="DOE Joint Genome Institute"/>
            <person name="Ahrendt S."/>
            <person name="Riley R."/>
            <person name="Andreopoulos W."/>
            <person name="Labutti K."/>
            <person name="Pangilinan J."/>
            <person name="Ruiz-Duenas F.J."/>
            <person name="Barrasa J.M."/>
            <person name="Sanchez-Garcia M."/>
            <person name="Camarero S."/>
            <person name="Miyauchi S."/>
            <person name="Serrano A."/>
            <person name="Linde D."/>
            <person name="Babiker R."/>
            <person name="Drula E."/>
            <person name="Ayuso-Fernandez I."/>
            <person name="Pacheco R."/>
            <person name="Padilla G."/>
            <person name="Ferreira P."/>
            <person name="Barriuso J."/>
            <person name="Kellner H."/>
            <person name="Castanera R."/>
            <person name="Alfaro M."/>
            <person name="Ramirez L."/>
            <person name="Pisabarro A.G."/>
            <person name="Kuo A."/>
            <person name="Tritt A."/>
            <person name="Lipzen A."/>
            <person name="He G."/>
            <person name="Yan M."/>
            <person name="Ng V."/>
            <person name="Cullen D."/>
            <person name="Martin F."/>
            <person name="Rosso M.-N."/>
            <person name="Henrissat B."/>
            <person name="Hibbett D."/>
            <person name="Martinez A.T."/>
            <person name="Grigoriev I.V."/>
        </authorList>
    </citation>
    <scope>NUCLEOTIDE SEQUENCE</scope>
    <source>
        <strain evidence="2">CIRM-BRFM 674</strain>
    </source>
</reference>
<dbReference type="Proteomes" id="UP000807469">
    <property type="component" value="Unassembled WGS sequence"/>
</dbReference>
<sequence>MATRAVARGVAPAKVLPPPSPFGELLRRSNFASYDPAIRQTYTAPASYIHRGNWGLKRPIANRKRGSAIVLRKFEEHAQFIEWDKAAVQVDFVKRVEEMNIEPRVDGTPWAQSLGPRASTIDSDFCPTDLKVEDSPRPAPVPQAAPAVTEYHIATRPGPRGHSVAFGSDFGNRGPGAYGKNSSGTSSEGQTLLQPNVAAMTPKQFEEYLEELRELRPKFKEYIRAEIRKHRGKDDAHNLDPAVLSDDEFIINMAPEAIKKLMHRFFLGRYTQDKFDAYRAEAEEAEVKAQEVANTPQPIQGQPHRYAGLVYSNPTKMETLFTAGTAPGLVLEENHDDKIFHLGKDFYVATFAGLTASLTKSHAGSVNALLKPYTEEGLNVPIVPTPDGKSTYIDLSDAERDMRLTELELITPPRVVGSHVPNQSMLSTKVRAKVVVDSVVKKDTHAHRNPHKPGSMQFNSSMEEDDVGGRGKSSLSLFKRSELKRRASFRSSITPKQEVHRPEQNKETMQFLDKLLKKGGRT</sequence>
<name>A0A9P5Z374_9AGAR</name>
<dbReference type="PANTHER" id="PTHR28058">
    <property type="entry name" value="37S RIBOSOMAL PROTEIN MRP51, MITOCHONDRIAL"/>
    <property type="match status" value="1"/>
</dbReference>
<keyword evidence="3" id="KW-1185">Reference proteome</keyword>
<dbReference type="EMBL" id="MU155216">
    <property type="protein sequence ID" value="KAF9479279.1"/>
    <property type="molecule type" value="Genomic_DNA"/>
</dbReference>
<feature type="compositionally biased region" description="Basic and acidic residues" evidence="1">
    <location>
        <begin position="497"/>
        <end position="506"/>
    </location>
</feature>